<evidence type="ECO:0000256" key="1">
    <source>
        <dbReference type="SAM" id="Phobius"/>
    </source>
</evidence>
<evidence type="ECO:0008006" key="4">
    <source>
        <dbReference type="Google" id="ProtNLM"/>
    </source>
</evidence>
<name>A0ABN1LU03_9ALTE</name>
<dbReference type="Proteomes" id="UP001500359">
    <property type="component" value="Unassembled WGS sequence"/>
</dbReference>
<gene>
    <name evidence="2" type="ORF">GCM10009114_37040</name>
</gene>
<accession>A0ABN1LU03</accession>
<keyword evidence="1" id="KW-1133">Transmembrane helix</keyword>
<reference evidence="2 3" key="1">
    <citation type="journal article" date="2019" name="Int. J. Syst. Evol. Microbiol.">
        <title>The Global Catalogue of Microorganisms (GCM) 10K type strain sequencing project: providing services to taxonomists for standard genome sequencing and annotation.</title>
        <authorList>
            <consortium name="The Broad Institute Genomics Platform"/>
            <consortium name="The Broad Institute Genome Sequencing Center for Infectious Disease"/>
            <person name="Wu L."/>
            <person name="Ma J."/>
        </authorList>
    </citation>
    <scope>NUCLEOTIDE SEQUENCE [LARGE SCALE GENOMIC DNA]</scope>
    <source>
        <strain evidence="2 3">JCM 15896</strain>
    </source>
</reference>
<feature type="transmembrane region" description="Helical" evidence="1">
    <location>
        <begin position="72"/>
        <end position="100"/>
    </location>
</feature>
<evidence type="ECO:0000313" key="2">
    <source>
        <dbReference type="EMBL" id="GAA0860350.1"/>
    </source>
</evidence>
<keyword evidence="1" id="KW-0812">Transmembrane</keyword>
<protein>
    <recommendedName>
        <fullName evidence="4">MAPEG family protein</fullName>
    </recommendedName>
</protein>
<organism evidence="2 3">
    <name type="scientific">Aliiglaciecola litoralis</name>
    <dbReference type="NCBI Taxonomy" id="582857"/>
    <lineage>
        <taxon>Bacteria</taxon>
        <taxon>Pseudomonadati</taxon>
        <taxon>Pseudomonadota</taxon>
        <taxon>Gammaproteobacteria</taxon>
        <taxon>Alteromonadales</taxon>
        <taxon>Alteromonadaceae</taxon>
        <taxon>Aliiglaciecola</taxon>
    </lineage>
</organism>
<sequence>MSNMNIYVAVFSFLVGCLACLPLFKYLLSAVSGNAGEFTEGYKRVKGRHPVEDAVSNYRNDSVVDSFTTASFVVLILPCIPASFLAIPIYFLIIWGLGLFAL</sequence>
<dbReference type="EMBL" id="BAAAFD010000026">
    <property type="protein sequence ID" value="GAA0860350.1"/>
    <property type="molecule type" value="Genomic_DNA"/>
</dbReference>
<keyword evidence="1" id="KW-0472">Membrane</keyword>
<keyword evidence="3" id="KW-1185">Reference proteome</keyword>
<evidence type="ECO:0000313" key="3">
    <source>
        <dbReference type="Proteomes" id="UP001500359"/>
    </source>
</evidence>
<comment type="caution">
    <text evidence="2">The sequence shown here is derived from an EMBL/GenBank/DDBJ whole genome shotgun (WGS) entry which is preliminary data.</text>
</comment>
<proteinExistence type="predicted"/>
<feature type="transmembrane region" description="Helical" evidence="1">
    <location>
        <begin position="7"/>
        <end position="28"/>
    </location>
</feature>